<organism evidence="2">
    <name type="scientific">marine metagenome</name>
    <dbReference type="NCBI Taxonomy" id="408172"/>
    <lineage>
        <taxon>unclassified sequences</taxon>
        <taxon>metagenomes</taxon>
        <taxon>ecological metagenomes</taxon>
    </lineage>
</organism>
<feature type="non-terminal residue" evidence="2">
    <location>
        <position position="80"/>
    </location>
</feature>
<dbReference type="EMBL" id="UINC01179475">
    <property type="protein sequence ID" value="SVD88170.1"/>
    <property type="molecule type" value="Genomic_DNA"/>
</dbReference>
<name>A0A382YYL0_9ZZZZ</name>
<keyword evidence="1" id="KW-0472">Membrane</keyword>
<sequence>VSGVVGTIVAIVFIVGLTLDLLIPHIPISVEQALFTPVIGVFQNNEERSDDPALTEAEARRELQEKKLEEILSNLVKQWP</sequence>
<keyword evidence="1" id="KW-0812">Transmembrane</keyword>
<dbReference type="AlphaFoldDB" id="A0A382YYL0"/>
<feature type="transmembrane region" description="Helical" evidence="1">
    <location>
        <begin position="6"/>
        <end position="23"/>
    </location>
</feature>
<gene>
    <name evidence="2" type="ORF">METZ01_LOCUS441024</name>
</gene>
<keyword evidence="1" id="KW-1133">Transmembrane helix</keyword>
<feature type="non-terminal residue" evidence="2">
    <location>
        <position position="1"/>
    </location>
</feature>
<reference evidence="2" key="1">
    <citation type="submission" date="2018-05" db="EMBL/GenBank/DDBJ databases">
        <authorList>
            <person name="Lanie J.A."/>
            <person name="Ng W.-L."/>
            <person name="Kazmierczak K.M."/>
            <person name="Andrzejewski T.M."/>
            <person name="Davidsen T.M."/>
            <person name="Wayne K.J."/>
            <person name="Tettelin H."/>
            <person name="Glass J.I."/>
            <person name="Rusch D."/>
            <person name="Podicherti R."/>
            <person name="Tsui H.-C.T."/>
            <person name="Winkler M.E."/>
        </authorList>
    </citation>
    <scope>NUCLEOTIDE SEQUENCE</scope>
</reference>
<proteinExistence type="predicted"/>
<evidence type="ECO:0000313" key="2">
    <source>
        <dbReference type="EMBL" id="SVD88170.1"/>
    </source>
</evidence>
<accession>A0A382YYL0</accession>
<protein>
    <submittedName>
        <fullName evidence="2">Uncharacterized protein</fullName>
    </submittedName>
</protein>
<evidence type="ECO:0000256" key="1">
    <source>
        <dbReference type="SAM" id="Phobius"/>
    </source>
</evidence>